<organism evidence="1 2">
    <name type="scientific">Trichinella pseudospiralis</name>
    <name type="common">Parasitic roundworm</name>
    <dbReference type="NCBI Taxonomy" id="6337"/>
    <lineage>
        <taxon>Eukaryota</taxon>
        <taxon>Metazoa</taxon>
        <taxon>Ecdysozoa</taxon>
        <taxon>Nematoda</taxon>
        <taxon>Enoplea</taxon>
        <taxon>Dorylaimia</taxon>
        <taxon>Trichinellida</taxon>
        <taxon>Trichinellidae</taxon>
        <taxon>Trichinella</taxon>
    </lineage>
</organism>
<proteinExistence type="predicted"/>
<accession>A0A0V1F8C6</accession>
<dbReference type="Proteomes" id="UP000054995">
    <property type="component" value="Unassembled WGS sequence"/>
</dbReference>
<reference evidence="1 2" key="1">
    <citation type="submission" date="2015-01" db="EMBL/GenBank/DDBJ databases">
        <title>Evolution of Trichinella species and genotypes.</title>
        <authorList>
            <person name="Korhonen P.K."/>
            <person name="Edoardo P."/>
            <person name="Giuseppe L.R."/>
            <person name="Gasser R.B."/>
        </authorList>
    </citation>
    <scope>NUCLEOTIDE SEQUENCE [LARGE SCALE GENOMIC DNA]</scope>
    <source>
        <strain evidence="1">ISS470</strain>
    </source>
</reference>
<sequence>MKGEATKKFVELAKKLDRTKRRVNDLMTEIQHRCAENVEIEKTEAIVAEMDRIYSLAEDLQWSYEELLNEDDLAMKVQEWNAFHYAVVDTRVTFYVYKEKIVKSSMTENAQRKAAGEEGKKRCSLRIPKWQLAPFDGDIMQFGAFWHQFQASVHSRTDLNDIEKFICLRSNLKGPALEVISGFSITATNYPEAVKTLQERFDRTDLIIQHHIIQLAELKKLTESSSTGLRNLYDKLMLHFRALRAMGKDAINGQVTTAEIFLALSQRAMPSELNEKWEEFNDQMPAYQRIWRIDIEEKVTFTKGTKSTGVKKAQQPSTEIDLKEYPFLASDVEERWRVAKRLRLCHSCLKKGHRKIECSASRKTATGETTIHDLLKRKGAGDKKIDEKTEENITKVCLKMSVDKRDGSSSYSNSSLQIARAVICAENGIKRTANCILDSGAQRSFVRKEVVESLGLNGPKEHITISSFNQLNEHRKLMLVELRLKGVDNDNFCVINALCVSHLCGIVPPNPVMEEHDHLKGLKLADQFPRGEVEIDLLIGIDHYYDIVLNEIKKGGYIETDSSENDIWLGHLWKKRSPESNTSFTL</sequence>
<evidence type="ECO:0000313" key="1">
    <source>
        <dbReference type="EMBL" id="KRY82049.1"/>
    </source>
</evidence>
<dbReference type="Pfam" id="PF13650">
    <property type="entry name" value="Asp_protease_2"/>
    <property type="match status" value="1"/>
</dbReference>
<dbReference type="InterPro" id="IPR005312">
    <property type="entry name" value="DUF1759"/>
</dbReference>
<name>A0A0V1F8C6_TRIPS</name>
<dbReference type="Pfam" id="PF03564">
    <property type="entry name" value="DUF1759"/>
    <property type="match status" value="1"/>
</dbReference>
<dbReference type="OrthoDB" id="7444419at2759"/>
<comment type="caution">
    <text evidence="1">The sequence shown here is derived from an EMBL/GenBank/DDBJ whole genome shotgun (WGS) entry which is preliminary data.</text>
</comment>
<keyword evidence="2" id="KW-1185">Reference proteome</keyword>
<dbReference type="AlphaFoldDB" id="A0A0V1F8C6"/>
<dbReference type="EMBL" id="JYDT01000190">
    <property type="protein sequence ID" value="KRY82049.1"/>
    <property type="molecule type" value="Genomic_DNA"/>
</dbReference>
<dbReference type="PANTHER" id="PTHR47331:SF1">
    <property type="entry name" value="GAG-LIKE PROTEIN"/>
    <property type="match status" value="1"/>
</dbReference>
<gene>
    <name evidence="1" type="ORF">T4D_2966</name>
</gene>
<evidence type="ECO:0000313" key="2">
    <source>
        <dbReference type="Proteomes" id="UP000054995"/>
    </source>
</evidence>
<protein>
    <submittedName>
        <fullName evidence="1">Uncharacterized protein</fullName>
    </submittedName>
</protein>
<dbReference type="PANTHER" id="PTHR47331">
    <property type="entry name" value="PHD-TYPE DOMAIN-CONTAINING PROTEIN"/>
    <property type="match status" value="1"/>
</dbReference>